<dbReference type="Gene3D" id="1.10.10.60">
    <property type="entry name" value="Homeodomain-like"/>
    <property type="match status" value="2"/>
</dbReference>
<sequence length="325" mass="36277">MLLTMPRCSVRADTRAMTTTPQSMKQRMVELMLRLAPEEGYTASQLDGVTFMRSNRPLPVTPALYEPSIVIVIQGRKRGLHDGNLYVYDAQHYLVLALPLPFSIETEASAEEPMLGVALRVDPLLVAELVMDLDEPQAAEPATLYSSPMDARLSDATLRLLEALADPDEVRLLGPSILREIVFRVLQGEQGCGLRATLAQNSHFGRIARVLQRIHRDYQESLDVPSLAEIASMSVPAFHVHFKSMTGRSPLQYLKAIRLHQARLLMIRNDLSALSAAQRVGYESPSQFSREFKRLFGRTPGDETRHFKQLLALAPAVDGREMMAS</sequence>
<dbReference type="InterPro" id="IPR018060">
    <property type="entry name" value="HTH_AraC"/>
</dbReference>
<protein>
    <submittedName>
        <fullName evidence="4">Transcriptional regulator, AraC family</fullName>
    </submittedName>
</protein>
<accession>A4XWD4</accession>
<dbReference type="eggNOG" id="COG2207">
    <property type="taxonomic scope" value="Bacteria"/>
</dbReference>
<feature type="domain" description="HTH araC/xylS-type" evidence="3">
    <location>
        <begin position="208"/>
        <end position="306"/>
    </location>
</feature>
<evidence type="ECO:0000256" key="2">
    <source>
        <dbReference type="ARBA" id="ARBA00023163"/>
    </source>
</evidence>
<evidence type="ECO:0000313" key="4">
    <source>
        <dbReference type="EMBL" id="ABP85650.1"/>
    </source>
</evidence>
<organism evidence="4">
    <name type="scientific">Ectopseudomonas mendocina (strain ymp)</name>
    <name type="common">Pseudomonas mendocina</name>
    <dbReference type="NCBI Taxonomy" id="399739"/>
    <lineage>
        <taxon>Bacteria</taxon>
        <taxon>Pseudomonadati</taxon>
        <taxon>Pseudomonadota</taxon>
        <taxon>Gammaproteobacteria</taxon>
        <taxon>Pseudomonadales</taxon>
        <taxon>Pseudomonadaceae</taxon>
        <taxon>Ectopseudomonas</taxon>
    </lineage>
</organism>
<dbReference type="InterPro" id="IPR009594">
    <property type="entry name" value="Tscrpt_reg_HTH_AraC_N"/>
</dbReference>
<proteinExistence type="predicted"/>
<reference evidence="4" key="1">
    <citation type="submission" date="2007-04" db="EMBL/GenBank/DDBJ databases">
        <title>Complete sequence of Pseudomonas mendocina ymp.</title>
        <authorList>
            <consortium name="US DOE Joint Genome Institute"/>
            <person name="Copeland A."/>
            <person name="Lucas S."/>
            <person name="Lapidus A."/>
            <person name="Barry K."/>
            <person name="Glavina del Rio T."/>
            <person name="Dalin E."/>
            <person name="Tice H."/>
            <person name="Pitluck S."/>
            <person name="Kiss H."/>
            <person name="Brettin T."/>
            <person name="Detter J.C."/>
            <person name="Bruce D."/>
            <person name="Han C."/>
            <person name="Schmutz J."/>
            <person name="Larimer F."/>
            <person name="Land M."/>
            <person name="Hauser L."/>
            <person name="Kyrpides N."/>
            <person name="Mikhailova N."/>
            <person name="Hersman L."/>
            <person name="Dubois J."/>
            <person name="Maurice P."/>
            <person name="Richardson P."/>
        </authorList>
    </citation>
    <scope>NUCLEOTIDE SEQUENCE [LARGE SCALE GENOMIC DNA]</scope>
    <source>
        <strain evidence="4">Ymp</strain>
    </source>
</reference>
<dbReference type="SMART" id="SM00342">
    <property type="entry name" value="HTH_ARAC"/>
    <property type="match status" value="1"/>
</dbReference>
<name>A4XWD4_ECTM1</name>
<dbReference type="AlphaFoldDB" id="A4XWD4"/>
<dbReference type="InterPro" id="IPR009057">
    <property type="entry name" value="Homeodomain-like_sf"/>
</dbReference>
<dbReference type="GO" id="GO:0043565">
    <property type="term" value="F:sequence-specific DNA binding"/>
    <property type="evidence" value="ECO:0007669"/>
    <property type="project" value="InterPro"/>
</dbReference>
<keyword evidence="2" id="KW-0804">Transcription</keyword>
<evidence type="ECO:0000256" key="1">
    <source>
        <dbReference type="ARBA" id="ARBA00023015"/>
    </source>
</evidence>
<dbReference type="KEGG" id="pmy:Pmen_2895"/>
<evidence type="ECO:0000259" key="3">
    <source>
        <dbReference type="PROSITE" id="PS01124"/>
    </source>
</evidence>
<dbReference type="Pfam" id="PF06719">
    <property type="entry name" value="AraC_N"/>
    <property type="match status" value="1"/>
</dbReference>
<keyword evidence="1" id="KW-0805">Transcription regulation</keyword>
<dbReference type="HOGENOM" id="CLU_000445_100_2_6"/>
<dbReference type="GO" id="GO:0003700">
    <property type="term" value="F:DNA-binding transcription factor activity"/>
    <property type="evidence" value="ECO:0007669"/>
    <property type="project" value="InterPro"/>
</dbReference>
<dbReference type="Pfam" id="PF12833">
    <property type="entry name" value="HTH_18"/>
    <property type="match status" value="1"/>
</dbReference>
<dbReference type="SUPFAM" id="SSF46689">
    <property type="entry name" value="Homeodomain-like"/>
    <property type="match status" value="2"/>
</dbReference>
<dbReference type="PANTHER" id="PTHR43436:SF2">
    <property type="entry name" value="ARAC_XYLS FAMILY TRANSCRIPTIONAL REGULATOR"/>
    <property type="match status" value="1"/>
</dbReference>
<dbReference type="PANTHER" id="PTHR43436">
    <property type="entry name" value="ARAC-FAMILY TRANSCRIPTIONAL REGULATOR"/>
    <property type="match status" value="1"/>
</dbReference>
<dbReference type="EMBL" id="CP000680">
    <property type="protein sequence ID" value="ABP85650.1"/>
    <property type="molecule type" value="Genomic_DNA"/>
</dbReference>
<dbReference type="PROSITE" id="PS01124">
    <property type="entry name" value="HTH_ARAC_FAMILY_2"/>
    <property type="match status" value="1"/>
</dbReference>
<gene>
    <name evidence="4" type="ordered locus">Pmen_2895</name>
</gene>
<dbReference type="STRING" id="399739.Pmen_2895"/>